<dbReference type="Gene3D" id="1.20.58.340">
    <property type="entry name" value="Magnesium transport protein CorA, transmembrane region"/>
    <property type="match status" value="1"/>
</dbReference>
<dbReference type="GO" id="GO:0050897">
    <property type="term" value="F:cobalt ion binding"/>
    <property type="evidence" value="ECO:0007669"/>
    <property type="project" value="TreeGrafter"/>
</dbReference>
<feature type="transmembrane region" description="Helical" evidence="5">
    <location>
        <begin position="488"/>
        <end position="506"/>
    </location>
</feature>
<comment type="caution">
    <text evidence="6">The sequence shown here is derived from an EMBL/GenBank/DDBJ whole genome shotgun (WGS) entry which is preliminary data.</text>
</comment>
<dbReference type="PANTHER" id="PTHR46494:SF1">
    <property type="entry name" value="CORA FAMILY METAL ION TRANSPORTER (EUROFUNG)"/>
    <property type="match status" value="1"/>
</dbReference>
<keyword evidence="2 5" id="KW-0812">Transmembrane</keyword>
<name>A0A3R7IFI2_9EURO</name>
<sequence>MSDNPVYEISEFSLSAKNSFYAGTHFDGLASFLQKPYQRNNSPSSLQIHADQGYGVNPFMSLYDLSPTAPLQAMHFTSPKDLDSSDLNPSSPKLIFMRGLPSPEWLLSIGVKFQVDPEFFQRHLGFYEELLPHEHHFVNPSLPSANKCIARLRVTTVGYSKIDNTKDPQQMVESLQRENAEKMNTYRQRVKSRLHYMTGDSVFREFSIHDLEHFTIEQDITISISQNREGWTVLIWLDIGDSPGLPRGFESPLNLESLTTTYLPVVQYIPGIALDNWGQQSSVHYESENNATHLVQNVSWLHLNYGQSLNRNLIAKSPFYALHEIFSFVASSENQFLNMLESKIRKELDAQTLVGQKNPTLSHLLYNQQVLDRHIQRLRENLTFIRRFTPASPHHESEQDDEAAISAEEILRDYEYLLSGATTLSEQCNRGMQVVMNNANIKESRKAISQAEGIEILTRLAFIFIPLNFVTSVFGMNFVQFGQGELSLWIWPAVSIPVFLLSVILMRSNVIEFFKGLYRPLTDQRH</sequence>
<dbReference type="GO" id="GO:0015095">
    <property type="term" value="F:magnesium ion transmembrane transporter activity"/>
    <property type="evidence" value="ECO:0007669"/>
    <property type="project" value="TreeGrafter"/>
</dbReference>
<proteinExistence type="predicted"/>
<dbReference type="GO" id="GO:0005886">
    <property type="term" value="C:plasma membrane"/>
    <property type="evidence" value="ECO:0007669"/>
    <property type="project" value="UniProtKB-SubCell"/>
</dbReference>
<evidence type="ECO:0000256" key="3">
    <source>
        <dbReference type="ARBA" id="ARBA00022989"/>
    </source>
</evidence>
<dbReference type="PANTHER" id="PTHR46494">
    <property type="entry name" value="CORA FAMILY METAL ION TRANSPORTER (EUROFUNG)"/>
    <property type="match status" value="1"/>
</dbReference>
<gene>
    <name evidence="6" type="ORF">CFD26_100105</name>
</gene>
<organism evidence="6 7">
    <name type="scientific">Aspergillus turcosus</name>
    <dbReference type="NCBI Taxonomy" id="1245748"/>
    <lineage>
        <taxon>Eukaryota</taxon>
        <taxon>Fungi</taxon>
        <taxon>Dikarya</taxon>
        <taxon>Ascomycota</taxon>
        <taxon>Pezizomycotina</taxon>
        <taxon>Eurotiomycetes</taxon>
        <taxon>Eurotiomycetidae</taxon>
        <taxon>Eurotiales</taxon>
        <taxon>Aspergillaceae</taxon>
        <taxon>Aspergillus</taxon>
        <taxon>Aspergillus subgen. Fumigati</taxon>
    </lineage>
</organism>
<dbReference type="GO" id="GO:0000287">
    <property type="term" value="F:magnesium ion binding"/>
    <property type="evidence" value="ECO:0007669"/>
    <property type="project" value="TreeGrafter"/>
</dbReference>
<dbReference type="Pfam" id="PF01544">
    <property type="entry name" value="CorA"/>
    <property type="match status" value="1"/>
</dbReference>
<evidence type="ECO:0000256" key="1">
    <source>
        <dbReference type="ARBA" id="ARBA00004651"/>
    </source>
</evidence>
<dbReference type="OrthoDB" id="3231000at2759"/>
<dbReference type="InterPro" id="IPR045863">
    <property type="entry name" value="CorA_TM1_TM2"/>
</dbReference>
<accession>A0A3R7IFI2</accession>
<evidence type="ECO:0000313" key="6">
    <source>
        <dbReference type="EMBL" id="RLL97410.1"/>
    </source>
</evidence>
<dbReference type="GO" id="GO:0015087">
    <property type="term" value="F:cobalt ion transmembrane transporter activity"/>
    <property type="evidence" value="ECO:0007669"/>
    <property type="project" value="TreeGrafter"/>
</dbReference>
<protein>
    <recommendedName>
        <fullName evidence="8">CorA metal ion transporter</fullName>
    </recommendedName>
</protein>
<feature type="transmembrane region" description="Helical" evidence="5">
    <location>
        <begin position="456"/>
        <end position="476"/>
    </location>
</feature>
<keyword evidence="7" id="KW-1185">Reference proteome</keyword>
<reference evidence="6 7" key="1">
    <citation type="submission" date="2018-08" db="EMBL/GenBank/DDBJ databases">
        <title>Draft genome sequences of two Aspergillus turcosus clinical strains isolated from bronchoalveolar lavage fluid: one azole-susceptible and the other azole-resistant.</title>
        <authorList>
            <person name="Parent-Michaud M."/>
            <person name="Dufresne P.J."/>
            <person name="Fournier E."/>
            <person name="Martineau C."/>
            <person name="Moreira S."/>
            <person name="Perkins V."/>
            <person name="De Repentigny L."/>
            <person name="Dufresne S.F."/>
        </authorList>
    </citation>
    <scope>NUCLEOTIDE SEQUENCE [LARGE SCALE GENOMIC DNA]</scope>
    <source>
        <strain evidence="6">HMR AF 1038</strain>
    </source>
</reference>
<evidence type="ECO:0000256" key="2">
    <source>
        <dbReference type="ARBA" id="ARBA00022692"/>
    </source>
</evidence>
<evidence type="ECO:0000313" key="7">
    <source>
        <dbReference type="Proteomes" id="UP000215289"/>
    </source>
</evidence>
<dbReference type="InterPro" id="IPR002523">
    <property type="entry name" value="MgTranspt_CorA/ZnTranspt_ZntB"/>
</dbReference>
<keyword evidence="4 5" id="KW-0472">Membrane</keyword>
<dbReference type="Proteomes" id="UP000215289">
    <property type="component" value="Unassembled WGS sequence"/>
</dbReference>
<dbReference type="STRING" id="1245748.A0A3R7IFI2"/>
<evidence type="ECO:0008006" key="8">
    <source>
        <dbReference type="Google" id="ProtNLM"/>
    </source>
</evidence>
<dbReference type="AlphaFoldDB" id="A0A3R7IFI2"/>
<dbReference type="EMBL" id="NIDN02000078">
    <property type="protein sequence ID" value="RLL97410.1"/>
    <property type="molecule type" value="Genomic_DNA"/>
</dbReference>
<keyword evidence="3 5" id="KW-1133">Transmembrane helix</keyword>
<comment type="subcellular location">
    <subcellularLocation>
        <location evidence="1">Cell membrane</location>
        <topology evidence="1">Multi-pass membrane protein</topology>
    </subcellularLocation>
</comment>
<evidence type="ECO:0000256" key="5">
    <source>
        <dbReference type="SAM" id="Phobius"/>
    </source>
</evidence>
<dbReference type="SUPFAM" id="SSF144083">
    <property type="entry name" value="Magnesium transport protein CorA, transmembrane region"/>
    <property type="match status" value="1"/>
</dbReference>
<evidence type="ECO:0000256" key="4">
    <source>
        <dbReference type="ARBA" id="ARBA00023136"/>
    </source>
</evidence>